<keyword evidence="3" id="KW-1185">Reference proteome</keyword>
<evidence type="ECO:0000256" key="1">
    <source>
        <dbReference type="SAM" id="MobiDB-lite"/>
    </source>
</evidence>
<organism evidence="2 3">
    <name type="scientific">Albula glossodonta</name>
    <name type="common">roundjaw bonefish</name>
    <dbReference type="NCBI Taxonomy" id="121402"/>
    <lineage>
        <taxon>Eukaryota</taxon>
        <taxon>Metazoa</taxon>
        <taxon>Chordata</taxon>
        <taxon>Craniata</taxon>
        <taxon>Vertebrata</taxon>
        <taxon>Euteleostomi</taxon>
        <taxon>Actinopterygii</taxon>
        <taxon>Neopterygii</taxon>
        <taxon>Teleostei</taxon>
        <taxon>Albuliformes</taxon>
        <taxon>Albulidae</taxon>
        <taxon>Albula</taxon>
    </lineage>
</organism>
<gene>
    <name evidence="2" type="ORF">JZ751_003766</name>
</gene>
<evidence type="ECO:0000313" key="2">
    <source>
        <dbReference type="EMBL" id="KAG9347752.1"/>
    </source>
</evidence>
<comment type="caution">
    <text evidence="2">The sequence shown here is derived from an EMBL/GenBank/DDBJ whole genome shotgun (WGS) entry which is preliminary data.</text>
</comment>
<feature type="non-terminal residue" evidence="2">
    <location>
        <position position="1"/>
    </location>
</feature>
<feature type="compositionally biased region" description="Acidic residues" evidence="1">
    <location>
        <begin position="17"/>
        <end position="27"/>
    </location>
</feature>
<name>A0A8T2PDN1_9TELE</name>
<sequence length="155" mass="17135">MTMSVQERNSGSGGKEEESEDESEILEESPCGRWQKRKEQTSYRSAHQLCLVACLSTSFLTPLTFDFEGSLVSCEFKHRPQGNKGVKISIDRCTWNLEGELENCSHILDWDCSQWGQEWGSVPQGPEQPPPFAVLDSAKGSAAERGPPGLRIACG</sequence>
<dbReference type="Proteomes" id="UP000824540">
    <property type="component" value="Unassembled WGS sequence"/>
</dbReference>
<dbReference type="AlphaFoldDB" id="A0A8T2PDN1"/>
<proteinExistence type="predicted"/>
<evidence type="ECO:0000313" key="3">
    <source>
        <dbReference type="Proteomes" id="UP000824540"/>
    </source>
</evidence>
<dbReference type="EMBL" id="JAFBMS010000012">
    <property type="protein sequence ID" value="KAG9347752.1"/>
    <property type="molecule type" value="Genomic_DNA"/>
</dbReference>
<accession>A0A8T2PDN1</accession>
<reference evidence="2" key="1">
    <citation type="thesis" date="2021" institute="BYU ScholarsArchive" country="Provo, UT, USA">
        <title>Applications of and Algorithms for Genome Assembly and Genomic Analyses with an Emphasis on Marine Teleosts.</title>
        <authorList>
            <person name="Pickett B.D."/>
        </authorList>
    </citation>
    <scope>NUCLEOTIDE SEQUENCE</scope>
    <source>
        <strain evidence="2">HI-2016</strain>
    </source>
</reference>
<protein>
    <submittedName>
        <fullName evidence="2">Uncharacterized protein</fullName>
    </submittedName>
</protein>
<feature type="region of interest" description="Disordered" evidence="1">
    <location>
        <begin position="1"/>
        <end position="31"/>
    </location>
</feature>